<dbReference type="Proteomes" id="UP000283383">
    <property type="component" value="Unassembled WGS sequence"/>
</dbReference>
<evidence type="ECO:0000313" key="2">
    <source>
        <dbReference type="Proteomes" id="UP000283383"/>
    </source>
</evidence>
<dbReference type="AlphaFoldDB" id="A0A420IE72"/>
<protein>
    <submittedName>
        <fullName evidence="1">Uncharacterized protein</fullName>
    </submittedName>
</protein>
<accession>A0A420IE72</accession>
<comment type="caution">
    <text evidence="1">The sequence shown here is derived from an EMBL/GenBank/DDBJ whole genome shotgun (WGS) entry which is preliminary data.</text>
</comment>
<sequence>MFLTTFLGYQTTTAVNPQSFDAFGVTYRGVTCGRHNHFNSEIYAQANFACMGGKLNQTINSRRKNVGALVGKFEGFVRRRVTDSWSMGTLHLAPLFRKDVKERQNIFLTEHKGVGPDILVLNEDCEVVTAVTYKLTQVEKQPYTNLEIHICNKFQ</sequence>
<keyword evidence="2" id="KW-1185">Reference proteome</keyword>
<organism evidence="1 2">
    <name type="scientific">Golovinomyces cichoracearum</name>
    <dbReference type="NCBI Taxonomy" id="62708"/>
    <lineage>
        <taxon>Eukaryota</taxon>
        <taxon>Fungi</taxon>
        <taxon>Dikarya</taxon>
        <taxon>Ascomycota</taxon>
        <taxon>Pezizomycotina</taxon>
        <taxon>Leotiomycetes</taxon>
        <taxon>Erysiphales</taxon>
        <taxon>Erysiphaceae</taxon>
        <taxon>Golovinomyces</taxon>
    </lineage>
</organism>
<name>A0A420IE72_9PEZI</name>
<evidence type="ECO:0000313" key="1">
    <source>
        <dbReference type="EMBL" id="RKF72836.1"/>
    </source>
</evidence>
<dbReference type="EMBL" id="MCBQ01009648">
    <property type="protein sequence ID" value="RKF72836.1"/>
    <property type="molecule type" value="Genomic_DNA"/>
</dbReference>
<proteinExistence type="predicted"/>
<reference evidence="1 2" key="1">
    <citation type="journal article" date="2018" name="BMC Genomics">
        <title>Comparative genome analyses reveal sequence features reflecting distinct modes of host-adaptation between dicot and monocot powdery mildew.</title>
        <authorList>
            <person name="Wu Y."/>
            <person name="Ma X."/>
            <person name="Pan Z."/>
            <person name="Kale S.D."/>
            <person name="Song Y."/>
            <person name="King H."/>
            <person name="Zhang Q."/>
            <person name="Presley C."/>
            <person name="Deng X."/>
            <person name="Wei C.I."/>
            <person name="Xiao S."/>
        </authorList>
    </citation>
    <scope>NUCLEOTIDE SEQUENCE [LARGE SCALE GENOMIC DNA]</scope>
    <source>
        <strain evidence="1">UMSG3</strain>
    </source>
</reference>
<gene>
    <name evidence="1" type="ORF">GcM3_096028</name>
</gene>